<proteinExistence type="predicted"/>
<dbReference type="EMBL" id="CAJVQB010078640">
    <property type="protein sequence ID" value="CAG8845206.1"/>
    <property type="molecule type" value="Genomic_DNA"/>
</dbReference>
<feature type="non-terminal residue" evidence="2">
    <location>
        <position position="141"/>
    </location>
</feature>
<evidence type="ECO:0000256" key="1">
    <source>
        <dbReference type="SAM" id="MobiDB-lite"/>
    </source>
</evidence>
<reference evidence="2 3" key="1">
    <citation type="submission" date="2021-06" db="EMBL/GenBank/DDBJ databases">
        <authorList>
            <person name="Kallberg Y."/>
            <person name="Tangrot J."/>
            <person name="Rosling A."/>
        </authorList>
    </citation>
    <scope>NUCLEOTIDE SEQUENCE [LARGE SCALE GENOMIC DNA]</scope>
    <source>
        <strain evidence="2 3">120-4 pot B 10/14</strain>
    </source>
</reference>
<dbReference type="Proteomes" id="UP000789901">
    <property type="component" value="Unassembled WGS sequence"/>
</dbReference>
<gene>
    <name evidence="2" type="ORF">GMARGA_LOCUS37510</name>
</gene>
<protein>
    <submittedName>
        <fullName evidence="2">25211_t:CDS:1</fullName>
    </submittedName>
</protein>
<feature type="region of interest" description="Disordered" evidence="1">
    <location>
        <begin position="103"/>
        <end position="141"/>
    </location>
</feature>
<name>A0ABN7X0P2_GIGMA</name>
<comment type="caution">
    <text evidence="2">The sequence shown here is derived from an EMBL/GenBank/DDBJ whole genome shotgun (WGS) entry which is preliminary data.</text>
</comment>
<organism evidence="2 3">
    <name type="scientific">Gigaspora margarita</name>
    <dbReference type="NCBI Taxonomy" id="4874"/>
    <lineage>
        <taxon>Eukaryota</taxon>
        <taxon>Fungi</taxon>
        <taxon>Fungi incertae sedis</taxon>
        <taxon>Mucoromycota</taxon>
        <taxon>Glomeromycotina</taxon>
        <taxon>Glomeromycetes</taxon>
        <taxon>Diversisporales</taxon>
        <taxon>Gigasporaceae</taxon>
        <taxon>Gigaspora</taxon>
    </lineage>
</organism>
<feature type="compositionally biased region" description="Polar residues" evidence="1">
    <location>
        <begin position="112"/>
        <end position="121"/>
    </location>
</feature>
<accession>A0ABN7X0P2</accession>
<feature type="compositionally biased region" description="Acidic residues" evidence="1">
    <location>
        <begin position="131"/>
        <end position="141"/>
    </location>
</feature>
<evidence type="ECO:0000313" key="2">
    <source>
        <dbReference type="EMBL" id="CAG8845206.1"/>
    </source>
</evidence>
<keyword evidence="3" id="KW-1185">Reference proteome</keyword>
<evidence type="ECO:0000313" key="3">
    <source>
        <dbReference type="Proteomes" id="UP000789901"/>
    </source>
</evidence>
<sequence>VEFTSNGRIYFKKYSQKNNQGGVGGNFNALIVPVLSDSKGSQDPKGVAIGTTISITGHKSELSYQIYAYFSNKQKKKALLLLIDCVRILSSNLQESEVLTKDNEEESIMDLKQQNPTTSRKQNIRKASYKDEDDNFFEATA</sequence>
<feature type="non-terminal residue" evidence="2">
    <location>
        <position position="1"/>
    </location>
</feature>